<comment type="caution">
    <text evidence="2">The sequence shown here is derived from an EMBL/GenBank/DDBJ whole genome shotgun (WGS) entry which is preliminary data.</text>
</comment>
<dbReference type="Proteomes" id="UP000550729">
    <property type="component" value="Unassembled WGS sequence"/>
</dbReference>
<accession>A0A848L2P9</accession>
<keyword evidence="1" id="KW-0732">Signal</keyword>
<proteinExistence type="predicted"/>
<dbReference type="EMBL" id="JABBNB010000047">
    <property type="protein sequence ID" value="NMO05009.1"/>
    <property type="molecule type" value="Genomic_DNA"/>
</dbReference>
<keyword evidence="3" id="KW-1185">Reference proteome</keyword>
<sequence length="202" mass="20949">MRIRLTVPLAVAFTLVAATSACSSDNTGVAATSSTDSRWTHVLSETPTRTTEVPDIAGKVVVRGVDSACKSPTVADAAVDLLGVHVHLGVPGHSGQAARVTWKLSASLPTTGSSLVTLLATSEDGAVTRQLGYKTVDGEFSAYYVYDMNAAQQRALGGLPDTLTPGRISAVLPAADIDELGDNWHWSAALTLDGKDVDTCPA</sequence>
<evidence type="ECO:0000256" key="1">
    <source>
        <dbReference type="SAM" id="SignalP"/>
    </source>
</evidence>
<protein>
    <recommendedName>
        <fullName evidence="4">Lipoprotein</fullName>
    </recommendedName>
</protein>
<evidence type="ECO:0000313" key="2">
    <source>
        <dbReference type="EMBL" id="NMO05009.1"/>
    </source>
</evidence>
<dbReference type="PROSITE" id="PS51257">
    <property type="entry name" value="PROKAR_LIPOPROTEIN"/>
    <property type="match status" value="1"/>
</dbReference>
<feature type="signal peptide" evidence="1">
    <location>
        <begin position="1"/>
        <end position="23"/>
    </location>
</feature>
<dbReference type="RefSeq" id="WP_170197512.1">
    <property type="nucleotide sequence ID" value="NZ_JABBNB010000047.1"/>
</dbReference>
<feature type="chain" id="PRO_5039126360" description="Lipoprotein" evidence="1">
    <location>
        <begin position="24"/>
        <end position="202"/>
    </location>
</feature>
<evidence type="ECO:0008006" key="4">
    <source>
        <dbReference type="Google" id="ProtNLM"/>
    </source>
</evidence>
<reference evidence="2 3" key="1">
    <citation type="submission" date="2020-04" db="EMBL/GenBank/DDBJ databases">
        <title>Gordonia sp. nov. TBRC 11910.</title>
        <authorList>
            <person name="Suriyachadkun C."/>
        </authorList>
    </citation>
    <scope>NUCLEOTIDE SEQUENCE [LARGE SCALE GENOMIC DNA]</scope>
    <source>
        <strain evidence="2 3">TBRC 11910</strain>
    </source>
</reference>
<evidence type="ECO:0000313" key="3">
    <source>
        <dbReference type="Proteomes" id="UP000550729"/>
    </source>
</evidence>
<dbReference type="AlphaFoldDB" id="A0A848L2P9"/>
<name>A0A848L2P9_9ACTN</name>
<gene>
    <name evidence="2" type="ORF">HH308_27690</name>
</gene>
<organism evidence="2 3">
    <name type="scientific">Gordonia asplenii</name>
    <dbReference type="NCBI Taxonomy" id="2725283"/>
    <lineage>
        <taxon>Bacteria</taxon>
        <taxon>Bacillati</taxon>
        <taxon>Actinomycetota</taxon>
        <taxon>Actinomycetes</taxon>
        <taxon>Mycobacteriales</taxon>
        <taxon>Gordoniaceae</taxon>
        <taxon>Gordonia</taxon>
    </lineage>
</organism>